<feature type="transmembrane region" description="Helical" evidence="15">
    <location>
        <begin position="161"/>
        <end position="182"/>
    </location>
</feature>
<evidence type="ECO:0000256" key="15">
    <source>
        <dbReference type="SAM" id="Phobius"/>
    </source>
</evidence>
<evidence type="ECO:0000256" key="9">
    <source>
        <dbReference type="ARBA" id="ARBA00022989"/>
    </source>
</evidence>
<keyword evidence="18" id="KW-1185">Reference proteome</keyword>
<keyword evidence="19" id="KW-0479">Metal-binding</keyword>
<dbReference type="EnsemblBacteria" id="AAK02848">
    <property type="protein sequence ID" value="AAK02848"/>
    <property type="gene ID" value="PM0764"/>
</dbReference>
<dbReference type="GO" id="GO:0009401">
    <property type="term" value="P:phosphoenolpyruvate-dependent sugar phosphotransferase system"/>
    <property type="evidence" value="ECO:0007669"/>
    <property type="project" value="UniProtKB-KW"/>
</dbReference>
<comment type="similarity">
    <text evidence="12">Belongs to the UlaA family.</text>
</comment>
<dbReference type="GO" id="GO:0005886">
    <property type="term" value="C:plasma membrane"/>
    <property type="evidence" value="ECO:0007669"/>
    <property type="project" value="UniProtKB-SubCell"/>
</dbReference>
<feature type="transmembrane region" description="Helical" evidence="15">
    <location>
        <begin position="75"/>
        <end position="95"/>
    </location>
</feature>
<evidence type="ECO:0000256" key="12">
    <source>
        <dbReference type="ARBA" id="ARBA00038218"/>
    </source>
</evidence>
<sequence length="625" mass="68706">MLIPRFLGSGLIQKSFMQIYTMKKSRGVTMETLYNLFLSFNNQVLSKAPFLLGIVACIGYILLKKDTTTVIKGTIKTIVGFMIVQAGSGFLVANFKPIIEGLSKYHNLTGAVIDPYTSMQATIQTMADNYAWVGYAVILALFLNILLVVCRRITGIRTIMLTGHIMFQQAGLVAVFYMIIGASMWETVIYTAVLMALYWGISSNIMYKPTQAVTGGAGFSIGHQQQIASWIAVKLAPKLGDKNDTVDKMKLPKWLHIFHDSISATALVMTVFFGIILLSFGLDNLQQMAGKTHWFMYIFEMGLKFAVAIQIIVTGVRMFVAELSEAFKGISERVIPNSVLAIDCAAIYAFSPNAMVFGFMWGAIGQFVAVGLLLGFSSPILIIPGFIPMFFSNATIGVFANQFGGWKSVMKICFIMGIIEVLGSAWVIHLLATQGTTFNGWMGMADWALFFPPILQGIVSIPGFFFVLLTLAIVYMVFASKQLRSEEAAAAALGKTLEQMDGYDKTEHSPITPDDSVQHDVLKTAVNPIRILAVCGSGQGSSMMMKMKIKSYLDKHNIPNTLDSCAVTDYKGKLNEIDIIVASRHLADEIEVGEDKFVLGVQNMLNPNSFGPELIALIKKYQQTT</sequence>
<organism evidence="17 18">
    <name type="scientific">Pasteurella multocida (strain Pm70)</name>
    <dbReference type="NCBI Taxonomy" id="272843"/>
    <lineage>
        <taxon>Bacteria</taxon>
        <taxon>Pseudomonadati</taxon>
        <taxon>Pseudomonadota</taxon>
        <taxon>Gammaproteobacteria</taxon>
        <taxon>Pasteurellales</taxon>
        <taxon>Pasteurellaceae</taxon>
        <taxon>Pasteurella</taxon>
    </lineage>
</organism>
<feature type="binding site" evidence="19">
    <location>
        <position position="224"/>
    </location>
    <ligand>
        <name>L-ascorbate</name>
        <dbReference type="ChEBI" id="CHEBI:38290"/>
    </ligand>
</feature>
<dbReference type="InterPro" id="IPR013011">
    <property type="entry name" value="PTS_EIIB_2"/>
</dbReference>
<keyword evidence="10 15" id="KW-0472">Membrane</keyword>
<protein>
    <recommendedName>
        <fullName evidence="13">Ascorbate-specific PTS system EIIC component</fullName>
    </recommendedName>
    <alternativeName>
        <fullName evidence="14">Ascorbate-specific permease IIC component UlaA</fullName>
    </alternativeName>
</protein>
<dbReference type="Pfam" id="PF02302">
    <property type="entry name" value="PTS_IIB"/>
    <property type="match status" value="1"/>
</dbReference>
<dbReference type="PDBsum" id="5ZOV"/>
<feature type="transmembrane region" description="Helical" evidence="15">
    <location>
        <begin position="44"/>
        <end position="63"/>
    </location>
</feature>
<evidence type="ECO:0000256" key="4">
    <source>
        <dbReference type="ARBA" id="ARBA00022475"/>
    </source>
</evidence>
<feature type="transmembrane region" description="Helical" evidence="15">
    <location>
        <begin position="367"/>
        <end position="391"/>
    </location>
</feature>
<dbReference type="GO" id="GO:0046872">
    <property type="term" value="F:metal ion binding"/>
    <property type="evidence" value="ECO:0007669"/>
    <property type="project" value="UniProtKB-KW"/>
</dbReference>
<evidence type="ECO:0000256" key="3">
    <source>
        <dbReference type="ARBA" id="ARBA00022448"/>
    </source>
</evidence>
<feature type="transmembrane region" description="Helical" evidence="15">
    <location>
        <begin position="412"/>
        <end position="434"/>
    </location>
</feature>
<feature type="binding site" evidence="19">
    <location>
        <position position="317"/>
    </location>
    <ligand>
        <name>L-ascorbate</name>
        <dbReference type="ChEBI" id="CHEBI:38290"/>
    </ligand>
</feature>
<comment type="subunit">
    <text evidence="2">Homodimer.</text>
</comment>
<reference evidence="19" key="2">
    <citation type="journal article" date="2018" name="Cell Discov.">
        <title>Inward-facing conformation of l-ascorbate transporter suggests an elevator mechanism.</title>
        <authorList>
            <person name="Luo P."/>
            <person name="Dai S."/>
            <person name="Zeng J."/>
            <person name="Duan J."/>
            <person name="Shi H."/>
            <person name="Wang J."/>
        </authorList>
    </citation>
    <scope>X-RAY CRYSTALLOGRAPHY (3.33 ANGSTROMS) OF 30-494 IN COMPLEX WITH CA(2+) AND L-ASCORBATE</scope>
</reference>
<feature type="binding site" evidence="19">
    <location>
        <position position="168"/>
    </location>
    <ligand>
        <name>L-ascorbate</name>
        <dbReference type="ChEBI" id="CHEBI:38290"/>
    </ligand>
</feature>
<dbReference type="SMR" id="Q9CMQ1"/>
<dbReference type="KEGG" id="pmu:PM0764"/>
<keyword evidence="5" id="KW-0762">Sugar transport</keyword>
<evidence type="ECO:0000313" key="17">
    <source>
        <dbReference type="EMBL" id="AAK02848.1"/>
    </source>
</evidence>
<dbReference type="Gene3D" id="3.40.50.2300">
    <property type="match status" value="1"/>
</dbReference>
<comment type="subcellular location">
    <subcellularLocation>
        <location evidence="1">Cell membrane</location>
        <topology evidence="1">Multi-pass membrane protein</topology>
    </subcellularLocation>
</comment>
<keyword evidence="19" id="KW-0106">Calcium</keyword>
<evidence type="ECO:0000256" key="13">
    <source>
        <dbReference type="ARBA" id="ARBA00039702"/>
    </source>
</evidence>
<evidence type="ECO:0000256" key="11">
    <source>
        <dbReference type="ARBA" id="ARBA00037387"/>
    </source>
</evidence>
<dbReference type="InterPro" id="IPR036095">
    <property type="entry name" value="PTS_EIIB-like_sf"/>
</dbReference>
<dbReference type="HOGENOM" id="CLU_031784_1_0_6"/>
<evidence type="ECO:0000256" key="7">
    <source>
        <dbReference type="ARBA" id="ARBA00022683"/>
    </source>
</evidence>
<keyword evidence="6" id="KW-0808">Transferase</keyword>
<reference evidence="17 18" key="1">
    <citation type="journal article" date="2001" name="Proc. Natl. Acad. Sci. U.S.A.">
        <title>Complete genomic sequence of Pasteurella multocida Pm70.</title>
        <authorList>
            <person name="May B.J."/>
            <person name="Zhang Q."/>
            <person name="Li L.L."/>
            <person name="Paustian M.L."/>
            <person name="Whittam T.S."/>
            <person name="Kapur V."/>
        </authorList>
    </citation>
    <scope>NUCLEOTIDE SEQUENCE [LARGE SCALE GENOMIC DNA]</scope>
    <source>
        <strain evidence="17 18">Pm70</strain>
    </source>
</reference>
<gene>
    <name evidence="17" type="ordered locus">PM0764</name>
</gene>
<feature type="binding site" evidence="19">
    <location>
        <position position="325"/>
    </location>
    <ligand>
        <name>Ca(2+)</name>
        <dbReference type="ChEBI" id="CHEBI:29108"/>
    </ligand>
</feature>
<feature type="transmembrane region" description="Helical" evidence="15">
    <location>
        <begin position="340"/>
        <end position="361"/>
    </location>
</feature>
<keyword evidence="8 15" id="KW-0812">Transmembrane</keyword>
<dbReference type="EMBL" id="AE004439">
    <property type="protein sequence ID" value="AAK02848.1"/>
    <property type="molecule type" value="Genomic_DNA"/>
</dbReference>
<keyword evidence="7" id="KW-0598">Phosphotransferase system</keyword>
<dbReference type="Pfam" id="PF03611">
    <property type="entry name" value="EIIC-GAT"/>
    <property type="match status" value="1"/>
</dbReference>
<dbReference type="PANTHER" id="PTHR33843">
    <property type="entry name" value="ASCORBATE-SPECIFIC PTS SYSTEM EIIC COMPONENT"/>
    <property type="match status" value="1"/>
</dbReference>
<dbReference type="InterPro" id="IPR004703">
    <property type="entry name" value="PTS_sugar-sp_permease"/>
</dbReference>
<keyword evidence="3" id="KW-0813">Transport</keyword>
<dbReference type="GO" id="GO:0008982">
    <property type="term" value="F:protein-N(PI)-phosphohistidine-sugar phosphotransferase activity"/>
    <property type="evidence" value="ECO:0007669"/>
    <property type="project" value="InterPro"/>
</dbReference>
<dbReference type="PDB" id="5ZOV">
    <property type="method" value="X-ray"/>
    <property type="resolution" value="3.33 A"/>
    <property type="chains" value="A/B=30-494"/>
</dbReference>
<dbReference type="PROSITE" id="PS51099">
    <property type="entry name" value="PTS_EIIB_TYPE_2"/>
    <property type="match status" value="1"/>
</dbReference>
<dbReference type="InterPro" id="IPR051562">
    <property type="entry name" value="Ascorbate-PTS_EIIC"/>
</dbReference>
<evidence type="ECO:0000256" key="2">
    <source>
        <dbReference type="ARBA" id="ARBA00011738"/>
    </source>
</evidence>
<dbReference type="AlphaFoldDB" id="Q9CMQ1"/>
<dbReference type="STRING" id="272843.PM0764"/>
<evidence type="ECO:0000256" key="5">
    <source>
        <dbReference type="ARBA" id="ARBA00022597"/>
    </source>
</evidence>
<feature type="binding site" evidence="19">
    <location>
        <position position="343"/>
    </location>
    <ligand>
        <name>L-ascorbate</name>
        <dbReference type="ChEBI" id="CHEBI:38290"/>
    </ligand>
</feature>
<dbReference type="InterPro" id="IPR003501">
    <property type="entry name" value="PTS_EIIB_2/3"/>
</dbReference>
<feature type="transmembrane region" description="Helical" evidence="15">
    <location>
        <begin position="130"/>
        <end position="149"/>
    </location>
</feature>
<evidence type="ECO:0000313" key="18">
    <source>
        <dbReference type="Proteomes" id="UP000000809"/>
    </source>
</evidence>
<dbReference type="NCBIfam" id="NF007094">
    <property type="entry name" value="PRK09548.1"/>
    <property type="match status" value="1"/>
</dbReference>
<comment type="function">
    <text evidence="11">The phosphoenolpyruvate-dependent sugar phosphotransferase system (sugar PTS), a major carbohydrate active transport system, catalyzes the phosphorylation of incoming sugar substrates concomitantly with their translocation across the cell membrane. The enzyme II UlaABC PTS system is involved in ascorbate transport.</text>
</comment>
<feature type="binding site" evidence="19">
    <location>
        <position position="116"/>
    </location>
    <ligand>
        <name>L-ascorbate</name>
        <dbReference type="ChEBI" id="CHEBI:38290"/>
    </ligand>
</feature>
<dbReference type="CDD" id="cd05563">
    <property type="entry name" value="PTS_IIB_ascorbate"/>
    <property type="match status" value="1"/>
</dbReference>
<feature type="transmembrane region" description="Helical" evidence="15">
    <location>
        <begin position="454"/>
        <end position="478"/>
    </location>
</feature>
<dbReference type="PIRSF" id="PIRSF037343">
    <property type="entry name" value="PTSIIBC_sugar_prd"/>
    <property type="match status" value="1"/>
</dbReference>
<evidence type="ECO:0007829" key="19">
    <source>
        <dbReference type="PDB" id="5ZOV"/>
    </source>
</evidence>
<dbReference type="NCBIfam" id="NF006919">
    <property type="entry name" value="PRK09410.1-1"/>
    <property type="match status" value="1"/>
</dbReference>
<feature type="binding site" evidence="19">
    <location>
        <position position="164"/>
    </location>
    <ligand>
        <name>L-ascorbate</name>
        <dbReference type="ChEBI" id="CHEBI:38290"/>
    </ligand>
</feature>
<feature type="transmembrane region" description="Helical" evidence="15">
    <location>
        <begin position="294"/>
        <end position="320"/>
    </location>
</feature>
<dbReference type="SUPFAM" id="SSF52794">
    <property type="entry name" value="PTS system IIB component-like"/>
    <property type="match status" value="1"/>
</dbReference>
<keyword evidence="19" id="KW-0002">3D-structure</keyword>
<dbReference type="BRENDA" id="2.7.1.194">
    <property type="organism ID" value="4558"/>
</dbReference>
<feature type="transmembrane region" description="Helical" evidence="15">
    <location>
        <begin position="257"/>
        <end position="282"/>
    </location>
</feature>
<evidence type="ECO:0000256" key="6">
    <source>
        <dbReference type="ARBA" id="ARBA00022679"/>
    </source>
</evidence>
<evidence type="ECO:0000256" key="10">
    <source>
        <dbReference type="ARBA" id="ARBA00023136"/>
    </source>
</evidence>
<evidence type="ECO:0000256" key="1">
    <source>
        <dbReference type="ARBA" id="ARBA00004651"/>
    </source>
</evidence>
<feature type="domain" description="PTS EIIB type-2" evidence="16">
    <location>
        <begin position="529"/>
        <end position="622"/>
    </location>
</feature>
<dbReference type="Proteomes" id="UP000000809">
    <property type="component" value="Chromosome"/>
</dbReference>
<dbReference type="PANTHER" id="PTHR33843:SF4">
    <property type="entry name" value="ASCORBATE-SPECIFIC PTS SYSTEM EIIC COMPONENT"/>
    <property type="match status" value="1"/>
</dbReference>
<proteinExistence type="evidence at protein level"/>
<dbReference type="InterPro" id="IPR017180">
    <property type="entry name" value="PTS_IIBC_sugar_specific"/>
</dbReference>
<keyword evidence="9 15" id="KW-1133">Transmembrane helix</keyword>
<evidence type="ECO:0000256" key="8">
    <source>
        <dbReference type="ARBA" id="ARBA00022692"/>
    </source>
</evidence>
<feature type="transmembrane region" description="Helical" evidence="15">
    <location>
        <begin position="188"/>
        <end position="207"/>
    </location>
</feature>
<evidence type="ECO:0000259" key="16">
    <source>
        <dbReference type="PROSITE" id="PS51099"/>
    </source>
</evidence>
<feature type="binding site" evidence="19">
    <location>
        <position position="223"/>
    </location>
    <ligand>
        <name>L-ascorbate</name>
        <dbReference type="ChEBI" id="CHEBI:38290"/>
    </ligand>
</feature>
<accession>Q9CMQ1</accession>
<evidence type="ECO:0000256" key="14">
    <source>
        <dbReference type="ARBA" id="ARBA00042859"/>
    </source>
</evidence>
<feature type="binding site" evidence="19">
    <location>
        <position position="322"/>
    </location>
    <ligand>
        <name>Ca(2+)</name>
        <dbReference type="ChEBI" id="CHEBI:29108"/>
    </ligand>
</feature>
<keyword evidence="4" id="KW-1003">Cell membrane</keyword>
<name>Q9CMQ1_PASMU</name>